<evidence type="ECO:0000256" key="1">
    <source>
        <dbReference type="SAM" id="Phobius"/>
    </source>
</evidence>
<dbReference type="EMBL" id="QSOB01000005">
    <property type="protein sequence ID" value="RGI69295.1"/>
    <property type="molecule type" value="Genomic_DNA"/>
</dbReference>
<evidence type="ECO:0000313" key="3">
    <source>
        <dbReference type="Proteomes" id="UP000260642"/>
    </source>
</evidence>
<name>A0A3E4EEK1_9FIRM</name>
<evidence type="ECO:0000313" key="2">
    <source>
        <dbReference type="EMBL" id="RGI69295.1"/>
    </source>
</evidence>
<keyword evidence="1" id="KW-1133">Transmembrane helix</keyword>
<gene>
    <name evidence="2" type="ORF">DXD95_04570</name>
</gene>
<keyword evidence="1" id="KW-0812">Transmembrane</keyword>
<keyword evidence="1" id="KW-0472">Membrane</keyword>
<reference evidence="2 3" key="1">
    <citation type="submission" date="2018-08" db="EMBL/GenBank/DDBJ databases">
        <title>A genome reference for cultivated species of the human gut microbiota.</title>
        <authorList>
            <person name="Zou Y."/>
            <person name="Xue W."/>
            <person name="Luo G."/>
        </authorList>
    </citation>
    <scope>NUCLEOTIDE SEQUENCE [LARGE SCALE GENOMIC DNA]</scope>
    <source>
        <strain evidence="2 3">TM10-3</strain>
    </source>
</reference>
<organism evidence="2 3">
    <name type="scientific">Agathobacter rectalis</name>
    <dbReference type="NCBI Taxonomy" id="39491"/>
    <lineage>
        <taxon>Bacteria</taxon>
        <taxon>Bacillati</taxon>
        <taxon>Bacillota</taxon>
        <taxon>Clostridia</taxon>
        <taxon>Lachnospirales</taxon>
        <taxon>Lachnospiraceae</taxon>
        <taxon>Agathobacter</taxon>
    </lineage>
</organism>
<protein>
    <submittedName>
        <fullName evidence="2">Uncharacterized protein</fullName>
    </submittedName>
</protein>
<feature type="transmembrane region" description="Helical" evidence="1">
    <location>
        <begin position="33"/>
        <end position="49"/>
    </location>
</feature>
<dbReference type="AlphaFoldDB" id="A0A3E4EEK1"/>
<accession>A0A3E4EEK1</accession>
<comment type="caution">
    <text evidence="2">The sequence shown here is derived from an EMBL/GenBank/DDBJ whole genome shotgun (WGS) entry which is preliminary data.</text>
</comment>
<proteinExistence type="predicted"/>
<sequence>MSSFLSNHLLPVILVLILPLRLSNIKQAHVFNYLQFIFFSISIFTGSKIKTPMKATNRDLHGSLIVYIAEIITQ</sequence>
<dbReference type="Proteomes" id="UP000260642">
    <property type="component" value="Unassembled WGS sequence"/>
</dbReference>